<feature type="compositionally biased region" description="Basic and acidic residues" evidence="4">
    <location>
        <begin position="77"/>
        <end position="98"/>
    </location>
</feature>
<dbReference type="PROSITE" id="PS00894">
    <property type="entry name" value="HTH_DEOR_1"/>
    <property type="match status" value="1"/>
</dbReference>
<accession>A0A1C6JE02</accession>
<evidence type="ECO:0000256" key="2">
    <source>
        <dbReference type="ARBA" id="ARBA00023125"/>
    </source>
</evidence>
<organism evidence="5">
    <name type="scientific">uncultured Anaerotruncus sp</name>
    <dbReference type="NCBI Taxonomy" id="905011"/>
    <lineage>
        <taxon>Bacteria</taxon>
        <taxon>Bacillati</taxon>
        <taxon>Bacillota</taxon>
        <taxon>Clostridia</taxon>
        <taxon>Eubacteriales</taxon>
        <taxon>Oscillospiraceae</taxon>
        <taxon>Anaerotruncus</taxon>
        <taxon>environmental samples</taxon>
    </lineage>
</organism>
<evidence type="ECO:0000313" key="5">
    <source>
        <dbReference type="EMBL" id="SCJ79925.1"/>
    </source>
</evidence>
<protein>
    <submittedName>
        <fullName evidence="5">14 kDa transcription factor</fullName>
    </submittedName>
</protein>
<dbReference type="GO" id="GO:0003700">
    <property type="term" value="F:DNA-binding transcription factor activity"/>
    <property type="evidence" value="ECO:0007669"/>
    <property type="project" value="InterPro"/>
</dbReference>
<dbReference type="Pfam" id="PF12116">
    <property type="entry name" value="SpoIIID"/>
    <property type="match status" value="1"/>
</dbReference>
<evidence type="ECO:0000256" key="1">
    <source>
        <dbReference type="ARBA" id="ARBA00023015"/>
    </source>
</evidence>
<name>A0A1C6JE02_9FIRM</name>
<dbReference type="InterPro" id="IPR018356">
    <property type="entry name" value="Tscrpt_reg_HTH_DeoR_CS"/>
</dbReference>
<dbReference type="EMBL" id="FMHG01000001">
    <property type="protein sequence ID" value="SCJ79925.1"/>
    <property type="molecule type" value="Genomic_DNA"/>
</dbReference>
<dbReference type="InterPro" id="IPR014208">
    <property type="entry name" value="Spore_III_D"/>
</dbReference>
<keyword evidence="3" id="KW-0804">Transcription</keyword>
<proteinExistence type="predicted"/>
<evidence type="ECO:0000256" key="4">
    <source>
        <dbReference type="SAM" id="MobiDB-lite"/>
    </source>
</evidence>
<keyword evidence="1" id="KW-0805">Transcription regulation</keyword>
<dbReference type="AlphaFoldDB" id="A0A1C6JE02"/>
<dbReference type="NCBIfam" id="TIGR02844">
    <property type="entry name" value="spore_III_D"/>
    <property type="match status" value="1"/>
</dbReference>
<feature type="region of interest" description="Disordered" evidence="4">
    <location>
        <begin position="71"/>
        <end position="98"/>
    </location>
</feature>
<reference evidence="5" key="1">
    <citation type="submission" date="2015-09" db="EMBL/GenBank/DDBJ databases">
        <authorList>
            <consortium name="Pathogen Informatics"/>
        </authorList>
    </citation>
    <scope>NUCLEOTIDE SEQUENCE</scope>
    <source>
        <strain evidence="5">2789STDY5834896</strain>
    </source>
</reference>
<gene>
    <name evidence="5" type="primary">spoIIID</name>
    <name evidence="5" type="ORF">SAMEA3545359_02100</name>
</gene>
<sequence>MKGLPEERAAELGRYIVENRATVRGAAKKFGVSKSTVHKDVSERLKRLNPTLYQEVKKVLEQNKNERHIRGGQATKYKYEEMHHRESGGAETGEKEPA</sequence>
<evidence type="ECO:0000256" key="3">
    <source>
        <dbReference type="ARBA" id="ARBA00023163"/>
    </source>
</evidence>
<dbReference type="GO" id="GO:0003677">
    <property type="term" value="F:DNA binding"/>
    <property type="evidence" value="ECO:0007669"/>
    <property type="project" value="UniProtKB-KW"/>
</dbReference>
<keyword evidence="2" id="KW-0238">DNA-binding</keyword>